<protein>
    <submittedName>
        <fullName evidence="3">Gfo/Idh/MocA family oxidoreductase</fullName>
    </submittedName>
</protein>
<dbReference type="SUPFAM" id="SSF51735">
    <property type="entry name" value="NAD(P)-binding Rossmann-fold domains"/>
    <property type="match status" value="1"/>
</dbReference>
<evidence type="ECO:0000259" key="2">
    <source>
        <dbReference type="Pfam" id="PF01408"/>
    </source>
</evidence>
<dbReference type="InterPro" id="IPR036291">
    <property type="entry name" value="NAD(P)-bd_dom_sf"/>
</dbReference>
<dbReference type="EMBL" id="SMRT01000029">
    <property type="protein sequence ID" value="TDF91230.1"/>
    <property type="molecule type" value="Genomic_DNA"/>
</dbReference>
<keyword evidence="4" id="KW-1185">Reference proteome</keyword>
<dbReference type="AlphaFoldDB" id="A0A4R5KB80"/>
<dbReference type="InterPro" id="IPR000683">
    <property type="entry name" value="Gfo/Idh/MocA-like_OxRdtase_N"/>
</dbReference>
<dbReference type="OrthoDB" id="2551007at2"/>
<comment type="caution">
    <text evidence="3">The sequence shown here is derived from an EMBL/GenBank/DDBJ whole genome shotgun (WGS) entry which is preliminary data.</text>
</comment>
<proteinExistence type="predicted"/>
<dbReference type="Gene3D" id="3.30.360.10">
    <property type="entry name" value="Dihydrodipicolinate Reductase, domain 2"/>
    <property type="match status" value="1"/>
</dbReference>
<dbReference type="InterPro" id="IPR050463">
    <property type="entry name" value="Gfo/Idh/MocA_oxidrdct_glycsds"/>
</dbReference>
<dbReference type="Proteomes" id="UP000295636">
    <property type="component" value="Unassembled WGS sequence"/>
</dbReference>
<organism evidence="3 4">
    <name type="scientific">Paenibacillus piri</name>
    <dbReference type="NCBI Taxonomy" id="2547395"/>
    <lineage>
        <taxon>Bacteria</taxon>
        <taxon>Bacillati</taxon>
        <taxon>Bacillota</taxon>
        <taxon>Bacilli</taxon>
        <taxon>Bacillales</taxon>
        <taxon>Paenibacillaceae</taxon>
        <taxon>Paenibacillus</taxon>
    </lineage>
</organism>
<evidence type="ECO:0000256" key="1">
    <source>
        <dbReference type="ARBA" id="ARBA00023002"/>
    </source>
</evidence>
<dbReference type="PANTHER" id="PTHR43818:SF11">
    <property type="entry name" value="BCDNA.GH03377"/>
    <property type="match status" value="1"/>
</dbReference>
<accession>A0A4R5KB80</accession>
<dbReference type="GO" id="GO:0000166">
    <property type="term" value="F:nucleotide binding"/>
    <property type="evidence" value="ECO:0007669"/>
    <property type="project" value="InterPro"/>
</dbReference>
<dbReference type="GO" id="GO:0016491">
    <property type="term" value="F:oxidoreductase activity"/>
    <property type="evidence" value="ECO:0007669"/>
    <property type="project" value="UniProtKB-KW"/>
</dbReference>
<feature type="domain" description="Gfo/Idh/MocA-like oxidoreductase N-terminal" evidence="2">
    <location>
        <begin position="3"/>
        <end position="126"/>
    </location>
</feature>
<dbReference type="RefSeq" id="WP_133236350.1">
    <property type="nucleotide sequence ID" value="NZ_SMRT01000029.1"/>
</dbReference>
<dbReference type="Pfam" id="PF01408">
    <property type="entry name" value="GFO_IDH_MocA"/>
    <property type="match status" value="1"/>
</dbReference>
<dbReference type="PANTHER" id="PTHR43818">
    <property type="entry name" value="BCDNA.GH03377"/>
    <property type="match status" value="1"/>
</dbReference>
<evidence type="ECO:0000313" key="4">
    <source>
        <dbReference type="Proteomes" id="UP000295636"/>
    </source>
</evidence>
<reference evidence="3 4" key="1">
    <citation type="submission" date="2019-03" db="EMBL/GenBank/DDBJ databases">
        <title>This is whole genome sequence of Paenibacillus sp MS74 strain.</title>
        <authorList>
            <person name="Trinh H.N."/>
        </authorList>
    </citation>
    <scope>NUCLEOTIDE SEQUENCE [LARGE SCALE GENOMIC DNA]</scope>
    <source>
        <strain evidence="3 4">MS74</strain>
    </source>
</reference>
<sequence length="336" mass="37295">MSFRICTIGCGQHATRVHGPSYRKYADTYPGTVLAACCDLEPLKAASFQRQFGFLRHDTDIRIMLERERPDAVCLVVGESQIAPLSALVLKLGFPLLLEKPPGLTREDTVRIAAAAEASGAPNQVAFNRWHAPLMSKLKQLLDENFAPGDINYIGYDFYRVGRMDEDFATTAIHGISAVSFMAGSPFRKVRFTYRDMPGLYRYAANIYMECEFESGAVGHLAFCPAAGVVIERGVVNALNHTFFLELPIWAAYDHPGRLIHLEDGQLRQELSGDQTAGSGELYITNGFYAENESFFNAIRERRSPVGGVREALQIVELVDCIRQRKSEYVGTAPDG</sequence>
<name>A0A4R5KB80_9BACL</name>
<evidence type="ECO:0000313" key="3">
    <source>
        <dbReference type="EMBL" id="TDF91230.1"/>
    </source>
</evidence>
<keyword evidence="1" id="KW-0560">Oxidoreductase</keyword>
<dbReference type="Gene3D" id="3.40.50.720">
    <property type="entry name" value="NAD(P)-binding Rossmann-like Domain"/>
    <property type="match status" value="1"/>
</dbReference>
<gene>
    <name evidence="3" type="ORF">E1757_33170</name>
</gene>